<name>A0A1N7KJH1_9FLAO</name>
<accession>A0A1N7KJH1</accession>
<dbReference type="EMBL" id="FTOI01000003">
    <property type="protein sequence ID" value="SIS61735.1"/>
    <property type="molecule type" value="Genomic_DNA"/>
</dbReference>
<proteinExistence type="predicted"/>
<reference evidence="2" key="1">
    <citation type="submission" date="2017-01" db="EMBL/GenBank/DDBJ databases">
        <authorList>
            <person name="Varghese N."/>
            <person name="Submissions S."/>
        </authorList>
    </citation>
    <scope>NUCLEOTIDE SEQUENCE [LARGE SCALE GENOMIC DNA]</scope>
    <source>
        <strain evidence="2">DSM 23145</strain>
    </source>
</reference>
<sequence>MLCYSYYKVLSISFYEQYTRLYNVMQCGAIAPKALIFKIQNSN</sequence>
<organism evidence="1 2">
    <name type="scientific">Kaistella chaponensis</name>
    <dbReference type="NCBI Taxonomy" id="713588"/>
    <lineage>
        <taxon>Bacteria</taxon>
        <taxon>Pseudomonadati</taxon>
        <taxon>Bacteroidota</taxon>
        <taxon>Flavobacteriia</taxon>
        <taxon>Flavobacteriales</taxon>
        <taxon>Weeksellaceae</taxon>
        <taxon>Chryseobacterium group</taxon>
        <taxon>Kaistella</taxon>
    </lineage>
</organism>
<protein>
    <submittedName>
        <fullName evidence="1">Uncharacterized protein</fullName>
    </submittedName>
</protein>
<evidence type="ECO:0000313" key="2">
    <source>
        <dbReference type="Proteomes" id="UP000185839"/>
    </source>
</evidence>
<dbReference type="STRING" id="713588.SAMN05421789_103237"/>
<gene>
    <name evidence="1" type="ORF">SAMN05421789_103237</name>
</gene>
<dbReference type="AlphaFoldDB" id="A0A1N7KJH1"/>
<dbReference type="Proteomes" id="UP000185839">
    <property type="component" value="Unassembled WGS sequence"/>
</dbReference>
<evidence type="ECO:0000313" key="1">
    <source>
        <dbReference type="EMBL" id="SIS61735.1"/>
    </source>
</evidence>
<keyword evidence="2" id="KW-1185">Reference proteome</keyword>